<gene>
    <name evidence="2" type="primary">100640828</name>
</gene>
<dbReference type="Gene3D" id="3.30.420.40">
    <property type="match status" value="1"/>
</dbReference>
<evidence type="ECO:0000256" key="1">
    <source>
        <dbReference type="SAM" id="MobiDB-lite"/>
    </source>
</evidence>
<dbReference type="KEGG" id="aqu:100640828"/>
<proteinExistence type="predicted"/>
<dbReference type="InterPro" id="IPR043129">
    <property type="entry name" value="ATPase_NBD"/>
</dbReference>
<keyword evidence="3" id="KW-1185">Reference proteome</keyword>
<feature type="region of interest" description="Disordered" evidence="1">
    <location>
        <begin position="1"/>
        <end position="39"/>
    </location>
</feature>
<dbReference type="EnsemblMetazoa" id="Aqu2.1.40710_001">
    <property type="protein sequence ID" value="Aqu2.1.40710_001"/>
    <property type="gene ID" value="Aqu2.1.40710"/>
</dbReference>
<dbReference type="EnsemblMetazoa" id="XM_003383908.3">
    <property type="protein sequence ID" value="XP_003383956.3"/>
    <property type="gene ID" value="LOC100640828"/>
</dbReference>
<dbReference type="SUPFAM" id="SSF53067">
    <property type="entry name" value="Actin-like ATPase domain"/>
    <property type="match status" value="2"/>
</dbReference>
<dbReference type="PANTHER" id="PTHR14187">
    <property type="entry name" value="ALPHA KINASE/ELONGATION FACTOR 2 KINASE"/>
    <property type="match status" value="1"/>
</dbReference>
<dbReference type="PANTHER" id="PTHR14187:SF46">
    <property type="entry name" value="HEAT SHOCK 70 KDA PROTEIN 12A"/>
    <property type="match status" value="1"/>
</dbReference>
<organism evidence="2">
    <name type="scientific">Amphimedon queenslandica</name>
    <name type="common">Sponge</name>
    <dbReference type="NCBI Taxonomy" id="400682"/>
    <lineage>
        <taxon>Eukaryota</taxon>
        <taxon>Metazoa</taxon>
        <taxon>Porifera</taxon>
        <taxon>Demospongiae</taxon>
        <taxon>Heteroscleromorpha</taxon>
        <taxon>Haplosclerida</taxon>
        <taxon>Niphatidae</taxon>
        <taxon>Amphimedon</taxon>
    </lineage>
</organism>
<dbReference type="STRING" id="400682.A0A1X7VLL3"/>
<name>A0A1X7VLL3_AMPQE</name>
<dbReference type="AlphaFoldDB" id="A0A1X7VLL3"/>
<reference evidence="2" key="2">
    <citation type="submission" date="2017-05" db="UniProtKB">
        <authorList>
            <consortium name="EnsemblMetazoa"/>
        </authorList>
    </citation>
    <scope>IDENTIFICATION</scope>
</reference>
<accession>A0A1X7VLL3</accession>
<reference evidence="3" key="1">
    <citation type="journal article" date="2010" name="Nature">
        <title>The Amphimedon queenslandica genome and the evolution of animal complexity.</title>
        <authorList>
            <person name="Srivastava M."/>
            <person name="Simakov O."/>
            <person name="Chapman J."/>
            <person name="Fahey B."/>
            <person name="Gauthier M.E."/>
            <person name="Mitros T."/>
            <person name="Richards G.S."/>
            <person name="Conaco C."/>
            <person name="Dacre M."/>
            <person name="Hellsten U."/>
            <person name="Larroux C."/>
            <person name="Putnam N.H."/>
            <person name="Stanke M."/>
            <person name="Adamska M."/>
            <person name="Darling A."/>
            <person name="Degnan S.M."/>
            <person name="Oakley T.H."/>
            <person name="Plachetzki D.C."/>
            <person name="Zhai Y."/>
            <person name="Adamski M."/>
            <person name="Calcino A."/>
            <person name="Cummins S.F."/>
            <person name="Goodstein D.M."/>
            <person name="Harris C."/>
            <person name="Jackson D.J."/>
            <person name="Leys S.P."/>
            <person name="Shu S."/>
            <person name="Woodcroft B.J."/>
            <person name="Vervoort M."/>
            <person name="Kosik K.S."/>
            <person name="Manning G."/>
            <person name="Degnan B.M."/>
            <person name="Rokhsar D.S."/>
        </authorList>
    </citation>
    <scope>NUCLEOTIDE SEQUENCE [LARGE SCALE GENOMIC DNA]</scope>
</reference>
<dbReference type="Proteomes" id="UP000007879">
    <property type="component" value="Unassembled WGS sequence"/>
</dbReference>
<evidence type="ECO:0000313" key="3">
    <source>
        <dbReference type="Proteomes" id="UP000007879"/>
    </source>
</evidence>
<dbReference type="InParanoid" id="A0A1X7VLL3"/>
<dbReference type="eggNOG" id="KOG0101">
    <property type="taxonomic scope" value="Eukaryota"/>
</dbReference>
<dbReference type="OrthoDB" id="2963168at2759"/>
<dbReference type="OMA" id="MEREMMH"/>
<sequence length="641" mass="71384">MATSGQFYERPEESSTVTNTRHNGFPPVPTPGGTISTRPDPDKHFVVAAIDFGTTYSGYAFAFLRDSDSVHMMRKWEGGDPGVTNMKTPTSLLLKPNGEFHSFGFSARDFYHDLEESEAKKWSYFEKFKMTLHSSQDLHKGVELTAANGKKTLALTVFSHALRFFKDHCLQELSDQSSTRIVNDDIRWVITVPAIWRQPAKQFMRQAAYDAGLASLANPSQLLIALEPEAASIYCRKLKLRELVPEEDYSQSTSQLKSLRRVSNTSFGVPVSAEFKAGTRYIVVDCGGGTVDLTVHELEGAGTLKELYKASGGAWGAVGVDREFENLLIKIFGIDFVVSFKNTKPAGWVDLMIAFEAKKRTANPAKATPLNISLPFSFIEHYQKLKGHSVETAIKKYGNKDIRWSSQGMLRLSPAAMHALFEPVTHDIVRHIADLLRKPELDSVKLLFLVGGFAESPLLQNEIRRSFSGEMRVIIPQDVGLTILKGAVMFGLDPTVVRVRRSALTYGVGVLNRFLPGKHQPEKRIKKDGVEWCTDIFDTFVTVDQSIAMGEKVTRRYTPAKSYQTSTVIGIYSSEKEHVLYTTDPGVRRTGELYLEMPDTTGGKSRELEITMMFGDTEIKVEATDLTSGTVAQSAIDFLNK</sequence>
<evidence type="ECO:0000313" key="2">
    <source>
        <dbReference type="EnsemblMetazoa" id="Aqu2.1.40710_001"/>
    </source>
</evidence>
<protein>
    <submittedName>
        <fullName evidence="2">Uncharacterized protein</fullName>
    </submittedName>
</protein>